<dbReference type="AlphaFoldDB" id="A0A1Y1IKY0"/>
<evidence type="ECO:0000313" key="2">
    <source>
        <dbReference type="Proteomes" id="UP000054558"/>
    </source>
</evidence>
<evidence type="ECO:0000313" key="1">
    <source>
        <dbReference type="EMBL" id="GAQ91444.1"/>
    </source>
</evidence>
<reference evidence="1 2" key="1">
    <citation type="journal article" date="2014" name="Nat. Commun.">
        <title>Klebsormidium flaccidum genome reveals primary factors for plant terrestrial adaptation.</title>
        <authorList>
            <person name="Hori K."/>
            <person name="Maruyama F."/>
            <person name="Fujisawa T."/>
            <person name="Togashi T."/>
            <person name="Yamamoto N."/>
            <person name="Seo M."/>
            <person name="Sato S."/>
            <person name="Yamada T."/>
            <person name="Mori H."/>
            <person name="Tajima N."/>
            <person name="Moriyama T."/>
            <person name="Ikeuchi M."/>
            <person name="Watanabe M."/>
            <person name="Wada H."/>
            <person name="Kobayashi K."/>
            <person name="Saito M."/>
            <person name="Masuda T."/>
            <person name="Sasaki-Sekimoto Y."/>
            <person name="Mashiguchi K."/>
            <person name="Awai K."/>
            <person name="Shimojima M."/>
            <person name="Masuda S."/>
            <person name="Iwai M."/>
            <person name="Nobusawa T."/>
            <person name="Narise T."/>
            <person name="Kondo S."/>
            <person name="Saito H."/>
            <person name="Sato R."/>
            <person name="Murakawa M."/>
            <person name="Ihara Y."/>
            <person name="Oshima-Yamada Y."/>
            <person name="Ohtaka K."/>
            <person name="Satoh M."/>
            <person name="Sonobe K."/>
            <person name="Ishii M."/>
            <person name="Ohtani R."/>
            <person name="Kanamori-Sato M."/>
            <person name="Honoki R."/>
            <person name="Miyazaki D."/>
            <person name="Mochizuki H."/>
            <person name="Umetsu J."/>
            <person name="Higashi K."/>
            <person name="Shibata D."/>
            <person name="Kamiya Y."/>
            <person name="Sato N."/>
            <person name="Nakamura Y."/>
            <person name="Tabata S."/>
            <person name="Ida S."/>
            <person name="Kurokawa K."/>
            <person name="Ohta H."/>
        </authorList>
    </citation>
    <scope>NUCLEOTIDE SEQUENCE [LARGE SCALE GENOMIC DNA]</scope>
    <source>
        <strain evidence="1 2">NIES-2285</strain>
    </source>
</reference>
<proteinExistence type="predicted"/>
<keyword evidence="2" id="KW-1185">Reference proteome</keyword>
<sequence>MAKDAGKVALVSVMFSPFRKEGDSSTSRYPVVWDLIGLCAGLGAVAYFQVQKAWSAQAIALVYLKEETSRLEDMHITEDKVTRDVKVIDARKRVAETMGNQADVIFQGALLAAAETESLKAEVAARDQYLMVKEAVRIFQKRYGNAEPGFVAFMQDFQRTERVETLRQVTRVIRMIAREQYGNAIGAEGNAALNVK</sequence>
<dbReference type="Proteomes" id="UP000054558">
    <property type="component" value="Unassembled WGS sequence"/>
</dbReference>
<protein>
    <submittedName>
        <fullName evidence="1">Uncharacterized protein</fullName>
    </submittedName>
</protein>
<organism evidence="1 2">
    <name type="scientific">Klebsormidium nitens</name>
    <name type="common">Green alga</name>
    <name type="synonym">Ulothrix nitens</name>
    <dbReference type="NCBI Taxonomy" id="105231"/>
    <lineage>
        <taxon>Eukaryota</taxon>
        <taxon>Viridiplantae</taxon>
        <taxon>Streptophyta</taxon>
        <taxon>Klebsormidiophyceae</taxon>
        <taxon>Klebsormidiales</taxon>
        <taxon>Klebsormidiaceae</taxon>
        <taxon>Klebsormidium</taxon>
    </lineage>
</organism>
<dbReference type="EMBL" id="DF237735">
    <property type="protein sequence ID" value="GAQ91444.1"/>
    <property type="molecule type" value="Genomic_DNA"/>
</dbReference>
<gene>
    <name evidence="1" type="ORF">KFL_007860060</name>
</gene>
<accession>A0A1Y1IKY0</accession>
<name>A0A1Y1IKY0_KLENI</name>